<dbReference type="PANTHER" id="PTHR34227">
    <property type="entry name" value="CHAPERONE PROTEIN YCDY"/>
    <property type="match status" value="1"/>
</dbReference>
<dbReference type="Gene3D" id="1.10.3480.10">
    <property type="entry name" value="TorD-like"/>
    <property type="match status" value="1"/>
</dbReference>
<organism evidence="2 3">
    <name type="scientific">Desulfitobacterium dichloroeliminans (strain LMG P-21439 / DCA1)</name>
    <dbReference type="NCBI Taxonomy" id="871963"/>
    <lineage>
        <taxon>Bacteria</taxon>
        <taxon>Bacillati</taxon>
        <taxon>Bacillota</taxon>
        <taxon>Clostridia</taxon>
        <taxon>Eubacteriales</taxon>
        <taxon>Desulfitobacteriaceae</taxon>
        <taxon>Desulfitobacterium</taxon>
    </lineage>
</organism>
<dbReference type="EMBL" id="CP003344">
    <property type="protein sequence ID" value="AGA70369.1"/>
    <property type="molecule type" value="Genomic_DNA"/>
</dbReference>
<dbReference type="InterPro" id="IPR020945">
    <property type="entry name" value="DMSO/NO3_reduct_chaperone"/>
</dbReference>
<dbReference type="AlphaFoldDB" id="L0F957"/>
<dbReference type="PANTHER" id="PTHR34227:SF1">
    <property type="entry name" value="DIMETHYL SULFOXIDE REDUCTASE CHAPERONE-RELATED"/>
    <property type="match status" value="1"/>
</dbReference>
<dbReference type="InterPro" id="IPR050289">
    <property type="entry name" value="TorD/DmsD_chaperones"/>
</dbReference>
<reference evidence="3" key="1">
    <citation type="submission" date="2012-02" db="EMBL/GenBank/DDBJ databases">
        <title>Complete sequence of Desulfitobacterium dichloroeliminans LMG P-21439.</title>
        <authorList>
            <person name="Lucas S."/>
            <person name="Han J."/>
            <person name="Lapidus A."/>
            <person name="Cheng J.-F."/>
            <person name="Goodwin L."/>
            <person name="Pitluck S."/>
            <person name="Peters L."/>
            <person name="Ovchinnikova G."/>
            <person name="Teshima H."/>
            <person name="Detter J.C."/>
            <person name="Han C."/>
            <person name="Tapia R."/>
            <person name="Land M."/>
            <person name="Hauser L."/>
            <person name="Kyrpides N."/>
            <person name="Ivanova N."/>
            <person name="Pagani I."/>
            <person name="Kruse T."/>
            <person name="de Vos W.M."/>
            <person name="Boon N."/>
            <person name="Smidt H."/>
            <person name="Woyke T."/>
        </authorList>
    </citation>
    <scope>NUCLEOTIDE SEQUENCE [LARGE SCALE GENOMIC DNA]</scope>
    <source>
        <strain evidence="3">LMG P-21439 / DCA1</strain>
    </source>
</reference>
<dbReference type="KEGG" id="ddl:Desdi_2962"/>
<keyword evidence="3" id="KW-1185">Reference proteome</keyword>
<sequence>MGSALSNIAELYLSFAGIFSRPHQEVAGHLEELIDLWWEEIPGGKVYIEEIEEFCRKFPSASRRVDVLWEHYIPLFEVGDVEAAPYASVHVSDHGLILGKEAELVREFYQACGYEVSAEGKELPDHLAVELEFLALLARDSRTKERIDFEEKHLRIFLAKLLPLIIERKRSIYSSAAKLLELWQLNLEGKDD</sequence>
<dbReference type="Pfam" id="PF02613">
    <property type="entry name" value="Nitrate_red_del"/>
    <property type="match status" value="1"/>
</dbReference>
<name>L0F957_DESDL</name>
<dbReference type="Proteomes" id="UP000010797">
    <property type="component" value="Chromosome"/>
</dbReference>
<dbReference type="HOGENOM" id="CLU_1406769_0_0_9"/>
<proteinExistence type="predicted"/>
<gene>
    <name evidence="2" type="ordered locus">Desdi_2962</name>
</gene>
<evidence type="ECO:0000313" key="3">
    <source>
        <dbReference type="Proteomes" id="UP000010797"/>
    </source>
</evidence>
<accession>L0F957</accession>
<dbReference type="STRING" id="871963.Desdi_2962"/>
<dbReference type="SUPFAM" id="SSF89155">
    <property type="entry name" value="TorD-like"/>
    <property type="match status" value="1"/>
</dbReference>
<protein>
    <submittedName>
        <fullName evidence="2">Putative component of anaerobic dehydrogenase</fullName>
    </submittedName>
</protein>
<keyword evidence="1" id="KW-0143">Chaperone</keyword>
<evidence type="ECO:0000256" key="1">
    <source>
        <dbReference type="ARBA" id="ARBA00023186"/>
    </source>
</evidence>
<dbReference type="InterPro" id="IPR036411">
    <property type="entry name" value="TorD-like_sf"/>
</dbReference>
<evidence type="ECO:0000313" key="2">
    <source>
        <dbReference type="EMBL" id="AGA70369.1"/>
    </source>
</evidence>